<sequence>MEHVSEASIGNELCNEEPPPSYSSVASRGRRFGWKGGRGGACAHRSLPSHAVHLLNCFTTTVGPEDSTALKEDPVSAAEHLFRRSAEQIVELEPPAPPARRQAGRGRRPSPRLPLPRTSEEERWRRAFRFEFFGGFVGFLGGRASHDGYFVISAAEEDDEKGEQGEEEDDGSDDDES</sequence>
<evidence type="ECO:0000313" key="3">
    <source>
        <dbReference type="Proteomes" id="UP000639772"/>
    </source>
</evidence>
<dbReference type="AlphaFoldDB" id="A0A835S2U0"/>
<feature type="region of interest" description="Disordered" evidence="1">
    <location>
        <begin position="1"/>
        <end position="29"/>
    </location>
</feature>
<gene>
    <name evidence="2" type="ORF">HPP92_000426</name>
</gene>
<name>A0A835S2U0_VANPL</name>
<evidence type="ECO:0000256" key="1">
    <source>
        <dbReference type="SAM" id="MobiDB-lite"/>
    </source>
</evidence>
<proteinExistence type="predicted"/>
<feature type="region of interest" description="Disordered" evidence="1">
    <location>
        <begin position="87"/>
        <end position="119"/>
    </location>
</feature>
<organism evidence="2 3">
    <name type="scientific">Vanilla planifolia</name>
    <name type="common">Vanilla</name>
    <dbReference type="NCBI Taxonomy" id="51239"/>
    <lineage>
        <taxon>Eukaryota</taxon>
        <taxon>Viridiplantae</taxon>
        <taxon>Streptophyta</taxon>
        <taxon>Embryophyta</taxon>
        <taxon>Tracheophyta</taxon>
        <taxon>Spermatophyta</taxon>
        <taxon>Magnoliopsida</taxon>
        <taxon>Liliopsida</taxon>
        <taxon>Asparagales</taxon>
        <taxon>Orchidaceae</taxon>
        <taxon>Vanilloideae</taxon>
        <taxon>Vanilleae</taxon>
        <taxon>Vanilla</taxon>
    </lineage>
</organism>
<dbReference type="Proteomes" id="UP000639772">
    <property type="component" value="Chromosome 1"/>
</dbReference>
<feature type="region of interest" description="Disordered" evidence="1">
    <location>
        <begin position="151"/>
        <end position="177"/>
    </location>
</feature>
<reference evidence="2 3" key="1">
    <citation type="journal article" date="2020" name="Nat. Food">
        <title>A phased Vanilla planifolia genome enables genetic improvement of flavour and production.</title>
        <authorList>
            <person name="Hasing T."/>
            <person name="Tang H."/>
            <person name="Brym M."/>
            <person name="Khazi F."/>
            <person name="Huang T."/>
            <person name="Chambers A.H."/>
        </authorList>
    </citation>
    <scope>NUCLEOTIDE SEQUENCE [LARGE SCALE GENOMIC DNA]</scope>
    <source>
        <tissue evidence="2">Leaf</tissue>
    </source>
</reference>
<comment type="caution">
    <text evidence="2">The sequence shown here is derived from an EMBL/GenBank/DDBJ whole genome shotgun (WGS) entry which is preliminary data.</text>
</comment>
<feature type="compositionally biased region" description="Acidic residues" evidence="1">
    <location>
        <begin position="155"/>
        <end position="177"/>
    </location>
</feature>
<accession>A0A835S2U0</accession>
<protein>
    <submittedName>
        <fullName evidence="2">Uncharacterized protein</fullName>
    </submittedName>
</protein>
<dbReference type="EMBL" id="JADCNM010000001">
    <property type="protein sequence ID" value="KAG0500354.1"/>
    <property type="molecule type" value="Genomic_DNA"/>
</dbReference>
<evidence type="ECO:0000313" key="2">
    <source>
        <dbReference type="EMBL" id="KAG0500354.1"/>
    </source>
</evidence>